<dbReference type="SUPFAM" id="SSF48592">
    <property type="entry name" value="GroEL equatorial domain-like"/>
    <property type="match status" value="1"/>
</dbReference>
<dbReference type="PRINTS" id="PR00304">
    <property type="entry name" value="TCOMPLEXTCP1"/>
</dbReference>
<organism evidence="9">
    <name type="scientific">Phaeodactylum tricornutum</name>
    <name type="common">Diatom</name>
    <dbReference type="NCBI Taxonomy" id="2850"/>
    <lineage>
        <taxon>Eukaryota</taxon>
        <taxon>Sar</taxon>
        <taxon>Stramenopiles</taxon>
        <taxon>Ochrophyta</taxon>
        <taxon>Bacillariophyta</taxon>
        <taxon>Bacillariophyceae</taxon>
        <taxon>Bacillariophycidae</taxon>
        <taxon>Naviculales</taxon>
        <taxon>Phaeodactylaceae</taxon>
        <taxon>Phaeodactylum</taxon>
    </lineage>
</organism>
<dbReference type="SUPFAM" id="SSF54849">
    <property type="entry name" value="GroEL-intermediate domain like"/>
    <property type="match status" value="1"/>
</dbReference>
<dbReference type="InterPro" id="IPR027413">
    <property type="entry name" value="GROEL-like_equatorial_sf"/>
</dbReference>
<dbReference type="Gene3D" id="3.30.260.10">
    <property type="entry name" value="TCP-1-like chaperonin intermediate domain"/>
    <property type="match status" value="1"/>
</dbReference>
<dbReference type="Gene3D" id="3.50.7.10">
    <property type="entry name" value="GroEL"/>
    <property type="match status" value="1"/>
</dbReference>
<dbReference type="InterPro" id="IPR027409">
    <property type="entry name" value="GroEL-like_apical_dom_sf"/>
</dbReference>
<dbReference type="AlphaFoldDB" id="A0A8J9S9C1"/>
<dbReference type="GO" id="GO:0140662">
    <property type="term" value="F:ATP-dependent protein folding chaperone"/>
    <property type="evidence" value="ECO:0007669"/>
    <property type="project" value="InterPro"/>
</dbReference>
<name>A0A8J9S9C1_PHATR</name>
<dbReference type="Proteomes" id="UP000836788">
    <property type="component" value="Chromosome 25"/>
</dbReference>
<dbReference type="GO" id="GO:0005524">
    <property type="term" value="F:ATP binding"/>
    <property type="evidence" value="ECO:0007669"/>
    <property type="project" value="UniProtKB-KW"/>
</dbReference>
<evidence type="ECO:0000256" key="2">
    <source>
        <dbReference type="ARBA" id="ARBA00008020"/>
    </source>
</evidence>
<dbReference type="InterPro" id="IPR002423">
    <property type="entry name" value="Cpn60/GroEL/TCP-1"/>
</dbReference>
<dbReference type="SUPFAM" id="SSF52029">
    <property type="entry name" value="GroEL apical domain-like"/>
    <property type="match status" value="1"/>
</dbReference>
<dbReference type="InterPro" id="IPR002194">
    <property type="entry name" value="Chaperonin_TCP-1_CS"/>
</dbReference>
<evidence type="ECO:0000256" key="1">
    <source>
        <dbReference type="ARBA" id="ARBA00004496"/>
    </source>
</evidence>
<keyword evidence="3" id="KW-0963">Cytoplasm</keyword>
<dbReference type="FunFam" id="3.50.7.10:FF:000008">
    <property type="entry name" value="T-complex protein 1 subunit theta"/>
    <property type="match status" value="1"/>
</dbReference>
<sequence length="529" mass="56649">MDDDPTSGSVTLRNIEACMQLSHMLRTSLGPQGRCKLVVNHLERLIVTSDCASILKEVTIEHPAAQLLAEACQKQETERGDNTNFVLAFGGEILWQTSQLIAKMTWQPAPEILAGYQRALTLVENKLLPDLVCDGVTDLKDKDQLLKILQPVLASKQYGSEQTLAPIVADACLTVMDAQGKFNAESVRVCKIPGSSVSQSTLLEGYVAMRGLETVVTNATDAKIAVYACGFEASSTEAKGTVLMKTAADLLSYNRTEEAKMEEIVQGIAASGVKVVVTGGNLSDMALHFLDRASLICLRIGSKWELRRLCQAVNATALVRLGAPTPDEMGFCESIRTQELGGKTVTVFRSHETKLATILLRASTSSVLNDLERAVDDGVQAVVQAGKDGRLVYGGGAVEMALSMALQQEASRVPGLEQYSIAAFGKALEIVPRTLAENAGWDAVRVLADLKASHAQHGTESVCDVGIDIERYGTENDDTGGTCSMKERGVLDLMSTKLAALRLAVDAATTILKIDQIIMSKPAGGPKPQ</sequence>
<evidence type="ECO:0000256" key="5">
    <source>
        <dbReference type="ARBA" id="ARBA00022840"/>
    </source>
</evidence>
<accession>A0A8J9S9C1</accession>
<dbReference type="InterPro" id="IPR017998">
    <property type="entry name" value="Chaperone_TCP-1"/>
</dbReference>
<dbReference type="GO" id="GO:0051082">
    <property type="term" value="F:unfolded protein binding"/>
    <property type="evidence" value="ECO:0007669"/>
    <property type="project" value="InterPro"/>
</dbReference>
<evidence type="ECO:0000256" key="8">
    <source>
        <dbReference type="RuleBase" id="RU004187"/>
    </source>
</evidence>
<evidence type="ECO:0000256" key="6">
    <source>
        <dbReference type="ARBA" id="ARBA00023186"/>
    </source>
</evidence>
<comment type="similarity">
    <text evidence="2 8">Belongs to the TCP-1 chaperonin family.</text>
</comment>
<reference evidence="9" key="1">
    <citation type="submission" date="2022-02" db="EMBL/GenBank/DDBJ databases">
        <authorList>
            <person name="Giguere J D."/>
        </authorList>
    </citation>
    <scope>NUCLEOTIDE SEQUENCE</scope>
    <source>
        <strain evidence="9">CCAP 1055/1</strain>
    </source>
</reference>
<comment type="subcellular location">
    <subcellularLocation>
        <location evidence="1">Cytoplasm</location>
    </subcellularLocation>
</comment>
<keyword evidence="6 8" id="KW-0143">Chaperone</keyword>
<dbReference type="NCBIfam" id="TIGR02346">
    <property type="entry name" value="chap_CCT_theta"/>
    <property type="match status" value="1"/>
</dbReference>
<keyword evidence="4 8" id="KW-0547">Nucleotide-binding</keyword>
<evidence type="ECO:0000256" key="7">
    <source>
        <dbReference type="ARBA" id="ARBA00029602"/>
    </source>
</evidence>
<dbReference type="EMBL" id="OU594966">
    <property type="protein sequence ID" value="CAG9287136.1"/>
    <property type="molecule type" value="Genomic_DNA"/>
</dbReference>
<keyword evidence="5 8" id="KW-0067">ATP-binding</keyword>
<dbReference type="InterPro" id="IPR027410">
    <property type="entry name" value="TCP-1-like_intermed_sf"/>
</dbReference>
<dbReference type="PANTHER" id="PTHR11353">
    <property type="entry name" value="CHAPERONIN"/>
    <property type="match status" value="1"/>
</dbReference>
<dbReference type="CDD" id="cd03341">
    <property type="entry name" value="TCP1_theta"/>
    <property type="match status" value="1"/>
</dbReference>
<dbReference type="InterPro" id="IPR012721">
    <property type="entry name" value="Chap_CCT_theta"/>
</dbReference>
<evidence type="ECO:0000256" key="3">
    <source>
        <dbReference type="ARBA" id="ARBA00022490"/>
    </source>
</evidence>
<proteinExistence type="inferred from homology"/>
<dbReference type="GO" id="GO:0005737">
    <property type="term" value="C:cytoplasm"/>
    <property type="evidence" value="ECO:0007669"/>
    <property type="project" value="UniProtKB-SubCell"/>
</dbReference>
<gene>
    <name evidence="9" type="ORF">PTTT1_LOCUS34590</name>
</gene>
<dbReference type="PROSITE" id="PS00750">
    <property type="entry name" value="TCP1_1"/>
    <property type="match status" value="1"/>
</dbReference>
<evidence type="ECO:0000256" key="4">
    <source>
        <dbReference type="ARBA" id="ARBA00022741"/>
    </source>
</evidence>
<evidence type="ECO:0000313" key="9">
    <source>
        <dbReference type="EMBL" id="CAG9287136.1"/>
    </source>
</evidence>
<protein>
    <recommendedName>
        <fullName evidence="7">CCT-theta</fullName>
    </recommendedName>
</protein>
<dbReference type="Pfam" id="PF00118">
    <property type="entry name" value="Cpn60_TCP1"/>
    <property type="match status" value="1"/>
</dbReference>
<dbReference type="GO" id="GO:0016887">
    <property type="term" value="F:ATP hydrolysis activity"/>
    <property type="evidence" value="ECO:0007669"/>
    <property type="project" value="InterPro"/>
</dbReference>
<dbReference type="Gene3D" id="1.10.560.10">
    <property type="entry name" value="GroEL-like equatorial domain"/>
    <property type="match status" value="1"/>
</dbReference>